<dbReference type="InterPro" id="IPR039424">
    <property type="entry name" value="SBP_5"/>
</dbReference>
<feature type="signal peptide" evidence="5">
    <location>
        <begin position="1"/>
        <end position="21"/>
    </location>
</feature>
<dbReference type="CDD" id="cd00995">
    <property type="entry name" value="PBP2_NikA_DppA_OppA_like"/>
    <property type="match status" value="1"/>
</dbReference>
<dbReference type="GO" id="GO:1904680">
    <property type="term" value="F:peptide transmembrane transporter activity"/>
    <property type="evidence" value="ECO:0007669"/>
    <property type="project" value="TreeGrafter"/>
</dbReference>
<evidence type="ECO:0000259" key="6">
    <source>
        <dbReference type="Pfam" id="PF00496"/>
    </source>
</evidence>
<evidence type="ECO:0000313" key="7">
    <source>
        <dbReference type="EMBL" id="GIH17490.1"/>
    </source>
</evidence>
<dbReference type="PIRSF" id="PIRSF002741">
    <property type="entry name" value="MppA"/>
    <property type="match status" value="1"/>
</dbReference>
<dbReference type="AlphaFoldDB" id="A0A8J3QU34"/>
<gene>
    <name evidence="7" type="ORF">Raf01_56620</name>
</gene>
<comment type="caution">
    <text evidence="7">The sequence shown here is derived from an EMBL/GenBank/DDBJ whole genome shotgun (WGS) entry which is preliminary data.</text>
</comment>
<evidence type="ECO:0000256" key="5">
    <source>
        <dbReference type="SAM" id="SignalP"/>
    </source>
</evidence>
<dbReference type="Pfam" id="PF00496">
    <property type="entry name" value="SBP_bac_5"/>
    <property type="match status" value="1"/>
</dbReference>
<name>A0A8J3QU34_9ACTN</name>
<evidence type="ECO:0000313" key="8">
    <source>
        <dbReference type="Proteomes" id="UP000642748"/>
    </source>
</evidence>
<accession>A0A8J3QU34</accession>
<dbReference type="PANTHER" id="PTHR30290:SF10">
    <property type="entry name" value="PERIPLASMIC OLIGOPEPTIDE-BINDING PROTEIN-RELATED"/>
    <property type="match status" value="1"/>
</dbReference>
<organism evidence="7 8">
    <name type="scientific">Rugosimonospora africana</name>
    <dbReference type="NCBI Taxonomy" id="556532"/>
    <lineage>
        <taxon>Bacteria</taxon>
        <taxon>Bacillati</taxon>
        <taxon>Actinomycetota</taxon>
        <taxon>Actinomycetes</taxon>
        <taxon>Micromonosporales</taxon>
        <taxon>Micromonosporaceae</taxon>
        <taxon>Rugosimonospora</taxon>
    </lineage>
</organism>
<evidence type="ECO:0000256" key="4">
    <source>
        <dbReference type="ARBA" id="ARBA00022729"/>
    </source>
</evidence>
<dbReference type="PROSITE" id="PS51257">
    <property type="entry name" value="PROKAR_LIPOPROTEIN"/>
    <property type="match status" value="1"/>
</dbReference>
<dbReference type="EMBL" id="BONZ01000055">
    <property type="protein sequence ID" value="GIH17490.1"/>
    <property type="molecule type" value="Genomic_DNA"/>
</dbReference>
<dbReference type="PANTHER" id="PTHR30290">
    <property type="entry name" value="PERIPLASMIC BINDING COMPONENT OF ABC TRANSPORTER"/>
    <property type="match status" value="1"/>
</dbReference>
<evidence type="ECO:0000256" key="2">
    <source>
        <dbReference type="ARBA" id="ARBA00005695"/>
    </source>
</evidence>
<dbReference type="Gene3D" id="3.90.76.10">
    <property type="entry name" value="Dipeptide-binding Protein, Domain 1"/>
    <property type="match status" value="1"/>
</dbReference>
<evidence type="ECO:0000256" key="3">
    <source>
        <dbReference type="ARBA" id="ARBA00022448"/>
    </source>
</evidence>
<proteinExistence type="inferred from homology"/>
<keyword evidence="3" id="KW-0813">Transport</keyword>
<dbReference type="GO" id="GO:0042597">
    <property type="term" value="C:periplasmic space"/>
    <property type="evidence" value="ECO:0007669"/>
    <property type="project" value="UniProtKB-ARBA"/>
</dbReference>
<keyword evidence="8" id="KW-1185">Reference proteome</keyword>
<dbReference type="RefSeq" id="WP_203921044.1">
    <property type="nucleotide sequence ID" value="NZ_BONZ01000055.1"/>
</dbReference>
<dbReference type="GO" id="GO:0015833">
    <property type="term" value="P:peptide transport"/>
    <property type="evidence" value="ECO:0007669"/>
    <property type="project" value="TreeGrafter"/>
</dbReference>
<dbReference type="Gene3D" id="3.10.105.10">
    <property type="entry name" value="Dipeptide-binding Protein, Domain 3"/>
    <property type="match status" value="1"/>
</dbReference>
<reference evidence="7" key="1">
    <citation type="submission" date="2021-01" db="EMBL/GenBank/DDBJ databases">
        <title>Whole genome shotgun sequence of Rugosimonospora africana NBRC 104875.</title>
        <authorList>
            <person name="Komaki H."/>
            <person name="Tamura T."/>
        </authorList>
    </citation>
    <scope>NUCLEOTIDE SEQUENCE</scope>
    <source>
        <strain evidence="7">NBRC 104875</strain>
    </source>
</reference>
<dbReference type="InterPro" id="IPR000914">
    <property type="entry name" value="SBP_5_dom"/>
</dbReference>
<evidence type="ECO:0000256" key="1">
    <source>
        <dbReference type="ARBA" id="ARBA00004196"/>
    </source>
</evidence>
<keyword evidence="4 5" id="KW-0732">Signal</keyword>
<feature type="domain" description="Solute-binding protein family 5" evidence="6">
    <location>
        <begin position="83"/>
        <end position="439"/>
    </location>
</feature>
<comment type="subcellular location">
    <subcellularLocation>
        <location evidence="1">Cell envelope</location>
    </subcellularLocation>
</comment>
<dbReference type="GO" id="GO:0043190">
    <property type="term" value="C:ATP-binding cassette (ABC) transporter complex"/>
    <property type="evidence" value="ECO:0007669"/>
    <property type="project" value="InterPro"/>
</dbReference>
<sequence length="527" mass="56745">MRARFPIAVVAAVAAAATVAACSPAPPKSGAGGSTGDATLTIATTTDVVNFNPLIGNSRTDDWITDLMYPRLLTIDADGNKKPYLAKDFGYSNPTTGYFDIRDDMKWSDGQPVTASDVAYTINAILKDKPAGNTTYGQMSNVVNATAPSTTKVEIHLSRADSTVVSEVGFWMNVVPQHVFEPNGSVAKFPNNSNWVSAGPYKLVSAVKGQSYTLERVSPYPFAPNNTPTLQKVVYRVYPDINSEILALKNGDVDLIGNSLPPAQVKSLQSTAGIKVQEAPGLGYEHMAYNMNHQPLNKLQVRQALAHGVDYNAIRSVVLQGQAVTTGSSPIPPVLKDWVDPSLKEYNYDPNQSKQLLAQAGVSNLKLNLIYSLADPVSSQAATIIKDDEAKAGITINLQGQERNTYLANTASGNYDIYLGNFAIMDDPTTNMSLTYLPGGAINYGLVNDPALSGLIKQAQATTDKAAQKQLITQAATSVHDNVYDNVMYMQNLYFAYSNKWTGFTVKPSELLSLLDPQSLANVKKTG</sequence>
<dbReference type="GO" id="GO:0030313">
    <property type="term" value="C:cell envelope"/>
    <property type="evidence" value="ECO:0007669"/>
    <property type="project" value="UniProtKB-SubCell"/>
</dbReference>
<dbReference type="Gene3D" id="3.40.190.10">
    <property type="entry name" value="Periplasmic binding protein-like II"/>
    <property type="match status" value="1"/>
</dbReference>
<feature type="chain" id="PRO_5039475453" evidence="5">
    <location>
        <begin position="22"/>
        <end position="527"/>
    </location>
</feature>
<comment type="similarity">
    <text evidence="2">Belongs to the bacterial solute-binding protein 5 family.</text>
</comment>
<dbReference type="SUPFAM" id="SSF53850">
    <property type="entry name" value="Periplasmic binding protein-like II"/>
    <property type="match status" value="1"/>
</dbReference>
<dbReference type="Proteomes" id="UP000642748">
    <property type="component" value="Unassembled WGS sequence"/>
</dbReference>
<dbReference type="InterPro" id="IPR030678">
    <property type="entry name" value="Peptide/Ni-bd"/>
</dbReference>
<protein>
    <submittedName>
        <fullName evidence="7">Peptide ABC transporter substrate-binding protein</fullName>
    </submittedName>
</protein>